<dbReference type="AlphaFoldDB" id="A0A6A6LFT5"/>
<evidence type="ECO:0000313" key="1">
    <source>
        <dbReference type="EMBL" id="KAF2300310.1"/>
    </source>
</evidence>
<protein>
    <submittedName>
        <fullName evidence="1">Uncharacterized protein</fullName>
    </submittedName>
</protein>
<keyword evidence="2" id="KW-1185">Reference proteome</keyword>
<dbReference type="Proteomes" id="UP000467840">
    <property type="component" value="Chromosome 4"/>
</dbReference>
<dbReference type="EMBL" id="JAAGAX010000010">
    <property type="protein sequence ID" value="KAF2300310.1"/>
    <property type="molecule type" value="Genomic_DNA"/>
</dbReference>
<sequence>MLFMVSRMLKPDKWQAIFDTDGKVFGFQKALKSIVLGELYKDLTKQCQMMHSSVGTGILAYVVGSKVMDIRMSSKDEGRGEAKVKSRQASIDTANKLGNYSVWNNNCTETSYACERESSSDSGELVSVRGSTNSAAYDSSCFLPASGPYNSGSPEREVRLMNHNM</sequence>
<comment type="caution">
    <text evidence="1">The sequence shown here is derived from an EMBL/GenBank/DDBJ whole genome shotgun (WGS) entry which is preliminary data.</text>
</comment>
<evidence type="ECO:0000313" key="2">
    <source>
        <dbReference type="Proteomes" id="UP000467840"/>
    </source>
</evidence>
<proteinExistence type="predicted"/>
<organism evidence="1 2">
    <name type="scientific">Hevea brasiliensis</name>
    <name type="common">Para rubber tree</name>
    <name type="synonym">Siphonia brasiliensis</name>
    <dbReference type="NCBI Taxonomy" id="3981"/>
    <lineage>
        <taxon>Eukaryota</taxon>
        <taxon>Viridiplantae</taxon>
        <taxon>Streptophyta</taxon>
        <taxon>Embryophyta</taxon>
        <taxon>Tracheophyta</taxon>
        <taxon>Spermatophyta</taxon>
        <taxon>Magnoliopsida</taxon>
        <taxon>eudicotyledons</taxon>
        <taxon>Gunneridae</taxon>
        <taxon>Pentapetalae</taxon>
        <taxon>rosids</taxon>
        <taxon>fabids</taxon>
        <taxon>Malpighiales</taxon>
        <taxon>Euphorbiaceae</taxon>
        <taxon>Crotonoideae</taxon>
        <taxon>Micrandreae</taxon>
        <taxon>Hevea</taxon>
    </lineage>
</organism>
<accession>A0A6A6LFT5</accession>
<reference evidence="1 2" key="1">
    <citation type="journal article" date="2020" name="Mol. Plant">
        <title>The Chromosome-Based Rubber Tree Genome Provides New Insights into Spurge Genome Evolution and Rubber Biosynthesis.</title>
        <authorList>
            <person name="Liu J."/>
            <person name="Shi C."/>
            <person name="Shi C.C."/>
            <person name="Li W."/>
            <person name="Zhang Q.J."/>
            <person name="Zhang Y."/>
            <person name="Li K."/>
            <person name="Lu H.F."/>
            <person name="Shi C."/>
            <person name="Zhu S.T."/>
            <person name="Xiao Z.Y."/>
            <person name="Nan H."/>
            <person name="Yue Y."/>
            <person name="Zhu X.G."/>
            <person name="Wu Y."/>
            <person name="Hong X.N."/>
            <person name="Fan G.Y."/>
            <person name="Tong Y."/>
            <person name="Zhang D."/>
            <person name="Mao C.L."/>
            <person name="Liu Y.L."/>
            <person name="Hao S.J."/>
            <person name="Liu W.Q."/>
            <person name="Lv M.Q."/>
            <person name="Zhang H.B."/>
            <person name="Liu Y."/>
            <person name="Hu-Tang G.R."/>
            <person name="Wang J.P."/>
            <person name="Wang J.H."/>
            <person name="Sun Y.H."/>
            <person name="Ni S.B."/>
            <person name="Chen W.B."/>
            <person name="Zhang X.C."/>
            <person name="Jiao Y.N."/>
            <person name="Eichler E.E."/>
            <person name="Li G.H."/>
            <person name="Liu X."/>
            <person name="Gao L.Z."/>
        </authorList>
    </citation>
    <scope>NUCLEOTIDE SEQUENCE [LARGE SCALE GENOMIC DNA]</scope>
    <source>
        <strain evidence="2">cv. GT1</strain>
        <tissue evidence="1">Leaf</tissue>
    </source>
</reference>
<gene>
    <name evidence="1" type="ORF">GH714_011654</name>
</gene>
<name>A0A6A6LFT5_HEVBR</name>